<evidence type="ECO:0000256" key="1">
    <source>
        <dbReference type="SAM" id="MobiDB-lite"/>
    </source>
</evidence>
<feature type="region of interest" description="Disordered" evidence="1">
    <location>
        <begin position="1"/>
        <end position="20"/>
    </location>
</feature>
<dbReference type="Proteomes" id="UP001157006">
    <property type="component" value="Chromosome 3"/>
</dbReference>
<accession>A0AAV1A5A4</accession>
<feature type="compositionally biased region" description="Basic residues" evidence="1">
    <location>
        <begin position="1"/>
        <end position="16"/>
    </location>
</feature>
<name>A0AAV1A5A4_VICFA</name>
<gene>
    <name evidence="2" type="ORF">VFH_III198880</name>
</gene>
<protein>
    <submittedName>
        <fullName evidence="2">Uncharacterized protein</fullName>
    </submittedName>
</protein>
<dbReference type="EMBL" id="OX451738">
    <property type="protein sequence ID" value="CAI8605780.1"/>
    <property type="molecule type" value="Genomic_DNA"/>
</dbReference>
<reference evidence="2 3" key="1">
    <citation type="submission" date="2023-01" db="EMBL/GenBank/DDBJ databases">
        <authorList>
            <person name="Kreplak J."/>
        </authorList>
    </citation>
    <scope>NUCLEOTIDE SEQUENCE [LARGE SCALE GENOMIC DNA]</scope>
</reference>
<feature type="region of interest" description="Disordered" evidence="1">
    <location>
        <begin position="118"/>
        <end position="138"/>
    </location>
</feature>
<proteinExistence type="predicted"/>
<sequence length="179" mass="20847">MPPKMIRKKGVTKGKGKVPQVTNEPENAFDLIDDEFDLSSLRHMRYNWDIKENAYYLCIGNKKIFNFDDPTAVEDNVDAHEMEEQHIGGNNEEDINMADGDYAEDNAWMRATDNQERWTQQSDGRYHEHGSSSQDKRYEEEVIWRENVQAIEDARYKQVQEHIASQDANIDLFESSVNA</sequence>
<evidence type="ECO:0000313" key="3">
    <source>
        <dbReference type="Proteomes" id="UP001157006"/>
    </source>
</evidence>
<feature type="compositionally biased region" description="Basic and acidic residues" evidence="1">
    <location>
        <begin position="124"/>
        <end position="138"/>
    </location>
</feature>
<keyword evidence="3" id="KW-1185">Reference proteome</keyword>
<organism evidence="2 3">
    <name type="scientific">Vicia faba</name>
    <name type="common">Broad bean</name>
    <name type="synonym">Faba vulgaris</name>
    <dbReference type="NCBI Taxonomy" id="3906"/>
    <lineage>
        <taxon>Eukaryota</taxon>
        <taxon>Viridiplantae</taxon>
        <taxon>Streptophyta</taxon>
        <taxon>Embryophyta</taxon>
        <taxon>Tracheophyta</taxon>
        <taxon>Spermatophyta</taxon>
        <taxon>Magnoliopsida</taxon>
        <taxon>eudicotyledons</taxon>
        <taxon>Gunneridae</taxon>
        <taxon>Pentapetalae</taxon>
        <taxon>rosids</taxon>
        <taxon>fabids</taxon>
        <taxon>Fabales</taxon>
        <taxon>Fabaceae</taxon>
        <taxon>Papilionoideae</taxon>
        <taxon>50 kb inversion clade</taxon>
        <taxon>NPAAA clade</taxon>
        <taxon>Hologalegina</taxon>
        <taxon>IRL clade</taxon>
        <taxon>Fabeae</taxon>
        <taxon>Vicia</taxon>
    </lineage>
</organism>
<dbReference type="AlphaFoldDB" id="A0AAV1A5A4"/>
<evidence type="ECO:0000313" key="2">
    <source>
        <dbReference type="EMBL" id="CAI8605780.1"/>
    </source>
</evidence>